<gene>
    <name evidence="1" type="ORF">H8R27_04335</name>
</gene>
<evidence type="ECO:0000313" key="2">
    <source>
        <dbReference type="Proteomes" id="UP000605990"/>
    </source>
</evidence>
<evidence type="ECO:0000313" key="1">
    <source>
        <dbReference type="EMBL" id="MBC5834106.1"/>
    </source>
</evidence>
<name>A0ABR7IWE5_9FLAO</name>
<reference evidence="1 2" key="1">
    <citation type="submission" date="2020-08" db="EMBL/GenBank/DDBJ databases">
        <title>Description of novel Flavobacterium F-408 isolate.</title>
        <authorList>
            <person name="Saticioglu I.B."/>
            <person name="Duman M."/>
            <person name="Altun S."/>
        </authorList>
    </citation>
    <scope>NUCLEOTIDE SEQUENCE [LARGE SCALE GENOMIC DNA]</scope>
    <source>
        <strain evidence="1 2">F-408</strain>
    </source>
</reference>
<proteinExistence type="predicted"/>
<comment type="caution">
    <text evidence="1">The sequence shown here is derived from an EMBL/GenBank/DDBJ whole genome shotgun (WGS) entry which is preliminary data.</text>
</comment>
<dbReference type="EMBL" id="JACRUN010000001">
    <property type="protein sequence ID" value="MBC5834106.1"/>
    <property type="molecule type" value="Genomic_DNA"/>
</dbReference>
<accession>A0ABR7IWE5</accession>
<organism evidence="1 2">
    <name type="scientific">Flavobacterium bernardetii</name>
    <dbReference type="NCBI Taxonomy" id="2813823"/>
    <lineage>
        <taxon>Bacteria</taxon>
        <taxon>Pseudomonadati</taxon>
        <taxon>Bacteroidota</taxon>
        <taxon>Flavobacteriia</taxon>
        <taxon>Flavobacteriales</taxon>
        <taxon>Flavobacteriaceae</taxon>
        <taxon>Flavobacterium</taxon>
    </lineage>
</organism>
<sequence>MKNIILLAVFLITSLGFSQNIDENKLKELANTISVNGCNCVKQVQSSNGDWVDSVQSCFVESFKKNELKVKQVLGENYLDEENAQNILQIINFAEAYWIDVCLDKLKSDSIFTLNLLHYFNENANLTYDLTSFIYKDSEGNTEVEEEIVEDPTFEVKGVVVKLYFDELETQYLVVKIDNKEVHFMAYNEFDNYQPYFKEKKLKVNDKVAIKYSVLNLFDDDKNDYVDEKRILNIEKI</sequence>
<dbReference type="Proteomes" id="UP000605990">
    <property type="component" value="Unassembled WGS sequence"/>
</dbReference>
<protein>
    <submittedName>
        <fullName evidence="1">Uncharacterized protein</fullName>
    </submittedName>
</protein>
<keyword evidence="2" id="KW-1185">Reference proteome</keyword>
<dbReference type="RefSeq" id="WP_166125319.1">
    <property type="nucleotide sequence ID" value="NZ_JAANOQ010000001.1"/>
</dbReference>